<reference evidence="15" key="1">
    <citation type="submission" date="2017-01" db="EMBL/GenBank/DDBJ databases">
        <authorList>
            <person name="Wang Y."/>
            <person name="White M."/>
            <person name="Kvist S."/>
            <person name="Moncalvo J.-M."/>
        </authorList>
    </citation>
    <scope>NUCLEOTIDE SEQUENCE [LARGE SCALE GENOMIC DNA]</scope>
    <source>
        <strain evidence="15">COL-18-3</strain>
    </source>
</reference>
<dbReference type="OrthoDB" id="10253254at2759"/>
<evidence type="ECO:0000256" key="2">
    <source>
        <dbReference type="ARBA" id="ARBA00012552"/>
    </source>
</evidence>
<dbReference type="InterPro" id="IPR011545">
    <property type="entry name" value="DEAD/DEAH_box_helicase_dom"/>
</dbReference>
<keyword evidence="15" id="KW-1185">Reference proteome</keyword>
<feature type="compositionally biased region" description="Basic and acidic residues" evidence="11">
    <location>
        <begin position="9"/>
        <end position="46"/>
    </location>
</feature>
<evidence type="ECO:0000256" key="9">
    <source>
        <dbReference type="ARBA" id="ARBA00023242"/>
    </source>
</evidence>
<organism evidence="14 15">
    <name type="scientific">Zancudomyces culisetae</name>
    <name type="common">Gut fungus</name>
    <name type="synonym">Smittium culisetae</name>
    <dbReference type="NCBI Taxonomy" id="1213189"/>
    <lineage>
        <taxon>Eukaryota</taxon>
        <taxon>Fungi</taxon>
        <taxon>Fungi incertae sedis</taxon>
        <taxon>Zoopagomycota</taxon>
        <taxon>Kickxellomycotina</taxon>
        <taxon>Harpellomycetes</taxon>
        <taxon>Harpellales</taxon>
        <taxon>Legeriomycetaceae</taxon>
        <taxon>Zancudomyces</taxon>
    </lineage>
</organism>
<feature type="compositionally biased region" description="Basic and acidic residues" evidence="11">
    <location>
        <begin position="116"/>
        <end position="161"/>
    </location>
</feature>
<dbReference type="EC" id="3.6.4.13" evidence="2"/>
<dbReference type="InterPro" id="IPR014001">
    <property type="entry name" value="Helicase_ATP-bd"/>
</dbReference>
<evidence type="ECO:0000313" key="14">
    <source>
        <dbReference type="EMBL" id="OMH85218.1"/>
    </source>
</evidence>
<dbReference type="GO" id="GO:0071006">
    <property type="term" value="C:U2-type catalytic step 1 spliceosome"/>
    <property type="evidence" value="ECO:0007669"/>
    <property type="project" value="UniProtKB-ARBA"/>
</dbReference>
<keyword evidence="5" id="KW-0378">Hydrolase</keyword>
<evidence type="ECO:0000256" key="7">
    <source>
        <dbReference type="ARBA" id="ARBA00022840"/>
    </source>
</evidence>
<feature type="region of interest" description="Disordered" evidence="11">
    <location>
        <begin position="291"/>
        <end position="314"/>
    </location>
</feature>
<dbReference type="Pfam" id="PF04408">
    <property type="entry name" value="WHD_HA2"/>
    <property type="match status" value="1"/>
</dbReference>
<keyword evidence="8" id="KW-0508">mRNA splicing</keyword>
<evidence type="ECO:0000256" key="6">
    <source>
        <dbReference type="ARBA" id="ARBA00022806"/>
    </source>
</evidence>
<keyword evidence="9" id="KW-0539">Nucleus</keyword>
<feature type="compositionally biased region" description="Basic and acidic residues" evidence="11">
    <location>
        <begin position="92"/>
        <end position="106"/>
    </location>
</feature>
<evidence type="ECO:0000256" key="5">
    <source>
        <dbReference type="ARBA" id="ARBA00022801"/>
    </source>
</evidence>
<dbReference type="Pfam" id="PF21010">
    <property type="entry name" value="HA2_C"/>
    <property type="match status" value="1"/>
</dbReference>
<keyword evidence="4" id="KW-0547">Nucleotide-binding</keyword>
<evidence type="ECO:0000256" key="8">
    <source>
        <dbReference type="ARBA" id="ARBA00023187"/>
    </source>
</evidence>
<keyword evidence="7" id="KW-0067">ATP-binding</keyword>
<dbReference type="GO" id="GO:0006397">
    <property type="term" value="P:mRNA processing"/>
    <property type="evidence" value="ECO:0007669"/>
    <property type="project" value="UniProtKB-KW"/>
</dbReference>
<dbReference type="PANTHER" id="PTHR18934">
    <property type="entry name" value="ATP-DEPENDENT RNA HELICASE"/>
    <property type="match status" value="1"/>
</dbReference>
<dbReference type="PROSITE" id="PS51192">
    <property type="entry name" value="HELICASE_ATP_BIND_1"/>
    <property type="match status" value="1"/>
</dbReference>
<dbReference type="InterPro" id="IPR007502">
    <property type="entry name" value="Helicase-assoc_dom"/>
</dbReference>
<dbReference type="SUPFAM" id="SSF52540">
    <property type="entry name" value="P-loop containing nucleoside triphosphate hydrolases"/>
    <property type="match status" value="1"/>
</dbReference>
<dbReference type="FunFam" id="3.40.50.300:FF:000007">
    <property type="entry name" value="Pre-mRNA-splicing factor ATP-dependent RNA helicase"/>
    <property type="match status" value="1"/>
</dbReference>
<name>A0A1R1PW85_ZANCU</name>
<evidence type="ECO:0000259" key="12">
    <source>
        <dbReference type="PROSITE" id="PS51192"/>
    </source>
</evidence>
<dbReference type="GO" id="GO:0003724">
    <property type="term" value="F:RNA helicase activity"/>
    <property type="evidence" value="ECO:0007669"/>
    <property type="project" value="UniProtKB-EC"/>
</dbReference>
<feature type="domain" description="Helicase C-terminal" evidence="13">
    <location>
        <begin position="564"/>
        <end position="737"/>
    </location>
</feature>
<comment type="subcellular location">
    <subcellularLocation>
        <location evidence="1">Nucleus</location>
    </subcellularLocation>
</comment>
<dbReference type="PANTHER" id="PTHR18934:SF83">
    <property type="entry name" value="PRE-MRNA-SPLICING FACTOR ATP-DEPENDENT RNA HELICASE DHX16"/>
    <property type="match status" value="1"/>
</dbReference>
<evidence type="ECO:0000259" key="13">
    <source>
        <dbReference type="PROSITE" id="PS51194"/>
    </source>
</evidence>
<evidence type="ECO:0000256" key="10">
    <source>
        <dbReference type="ARBA" id="ARBA00047984"/>
    </source>
</evidence>
<dbReference type="AlphaFoldDB" id="A0A1R1PW85"/>
<proteinExistence type="predicted"/>
<dbReference type="InterPro" id="IPR027417">
    <property type="entry name" value="P-loop_NTPase"/>
</dbReference>
<dbReference type="Proteomes" id="UP000188320">
    <property type="component" value="Unassembled WGS sequence"/>
</dbReference>
<dbReference type="Gene3D" id="1.20.120.1080">
    <property type="match status" value="1"/>
</dbReference>
<dbReference type="CDD" id="cd18791">
    <property type="entry name" value="SF2_C_RHA"/>
    <property type="match status" value="1"/>
</dbReference>
<dbReference type="GO" id="GO:0071013">
    <property type="term" value="C:catalytic step 2 spliceosome"/>
    <property type="evidence" value="ECO:0007669"/>
    <property type="project" value="TreeGrafter"/>
</dbReference>
<protein>
    <recommendedName>
        <fullName evidence="2">RNA helicase</fullName>
        <ecNumber evidence="2">3.6.4.13</ecNumber>
    </recommendedName>
</protein>
<keyword evidence="3" id="KW-0507">mRNA processing</keyword>
<dbReference type="FunFam" id="1.20.120.1080:FF:000001">
    <property type="entry name" value="Pre-mRNA-splicing factor ATP-dependent RNA helicase"/>
    <property type="match status" value="1"/>
</dbReference>
<sequence>MANPKRKTDKVEKSRESVNKAKERKVELEGYDGDKTEQKSQEKPPKLDSIGKSTQIAVKGKRKKDILEDLEDDSEDERQRIEEIKRLRKGHREGMKGRGKEGKSGEEDVGEEGEEEKEKRDLKEREEFEQRLKERDEKGTKKIVEDTATKELKERKKLLNDTEKRREMVPELRLKARQRYLGVREEQQLELLRREIQEEEYLFSNERLKDKEIKELEYKKNLLRLATERKQLSNKYEGYEMPEDYITEKGKIDKQKKEQALYQRYIEPEGAVGMTEQEIWEKQQVEKSAGIKAKSKDKGSELRREKVKEKDEEEEKEYEYILDTEAIDFVMEETLFNEEEKTERNKQLDEIERKAQSIKQVRESLPVFKYRSELLDAIDRFQTLIIVGETGSGKTTQLPQYLHEAGYTKDGKRVGCTQPRRVAAMSVAARVAEETGTKLGHEVGYSIRFEDCSSDRTKIKYMTDGMLLREFMTEPDLSTYSCIMIDEAHERTLHTDILFSLIKDIARFRDDLKILISSATMDAQKFSKYFDDAPIFKIPGRPYPVDIYNTKAPEANYLTAAVTTVLQIHVSQPKGDILVFLTGQEEIEAAQEGLVAACRALGSKIKELLICPIYANLPSDLQAKIFEPTPENSRKVILATNIAETSITIDGVVYVIDPGFCKQNIYNPRSGVESLQVVPVSRASANQRAGRAGRVGPGKCFRLYTQHSYLNELEDSTSPEILRVNLSSVVLLLKCLGIHNLIQFDFMDKPSPELLKLSLEQLYALGALNEKGMLTKLGRRMAEFPMDPMMARAIIASEQFNCPNEMASVIAMLSVSGSVFYRPKEKKLVVDQLHATFHDSKGDHLTLLNIWNAFVDSGYSLQFCLENYLQYRSLNRARDTRDQIVSLMERVEINLSTNQNDENDTNNVQNSSSLTADLNESLRKALTAGFFYNAAKLNKSNASYSTVKKNNTIYIHPSSCLFSAKEDPHSLPKFVVYYELVLTTKEYMRQLIEINPNWLTELAPHLYSPNEVKFT</sequence>
<dbReference type="GO" id="GO:0005524">
    <property type="term" value="F:ATP binding"/>
    <property type="evidence" value="ECO:0007669"/>
    <property type="project" value="UniProtKB-KW"/>
</dbReference>
<dbReference type="SMART" id="SM00487">
    <property type="entry name" value="DEXDc"/>
    <property type="match status" value="1"/>
</dbReference>
<evidence type="ECO:0000256" key="4">
    <source>
        <dbReference type="ARBA" id="ARBA00022741"/>
    </source>
</evidence>
<feature type="region of interest" description="Disordered" evidence="11">
    <location>
        <begin position="1"/>
        <end position="161"/>
    </location>
</feature>
<keyword evidence="6 14" id="KW-0347">Helicase</keyword>
<accession>A0A1R1PW85</accession>
<evidence type="ECO:0000256" key="11">
    <source>
        <dbReference type="SAM" id="MobiDB-lite"/>
    </source>
</evidence>
<feature type="compositionally biased region" description="Basic and acidic residues" evidence="11">
    <location>
        <begin position="294"/>
        <end position="310"/>
    </location>
</feature>
<dbReference type="InterPro" id="IPR011709">
    <property type="entry name" value="DEAD-box_helicase_OB_fold"/>
</dbReference>
<dbReference type="GO" id="GO:0003723">
    <property type="term" value="F:RNA binding"/>
    <property type="evidence" value="ECO:0007669"/>
    <property type="project" value="TreeGrafter"/>
</dbReference>
<dbReference type="GO" id="GO:0016787">
    <property type="term" value="F:hydrolase activity"/>
    <property type="evidence" value="ECO:0007669"/>
    <property type="project" value="UniProtKB-KW"/>
</dbReference>
<dbReference type="Pfam" id="PF00271">
    <property type="entry name" value="Helicase_C"/>
    <property type="match status" value="1"/>
</dbReference>
<dbReference type="Pfam" id="PF07717">
    <property type="entry name" value="OB_NTP_bind"/>
    <property type="match status" value="1"/>
</dbReference>
<dbReference type="PROSITE" id="PS00690">
    <property type="entry name" value="DEAH_ATP_HELICASE"/>
    <property type="match status" value="1"/>
</dbReference>
<dbReference type="InterPro" id="IPR048333">
    <property type="entry name" value="HA2_WH"/>
</dbReference>
<evidence type="ECO:0000256" key="3">
    <source>
        <dbReference type="ARBA" id="ARBA00022664"/>
    </source>
</evidence>
<dbReference type="SMART" id="SM00490">
    <property type="entry name" value="HELICc"/>
    <property type="match status" value="1"/>
</dbReference>
<dbReference type="InterPro" id="IPR001650">
    <property type="entry name" value="Helicase_C-like"/>
</dbReference>
<dbReference type="PROSITE" id="PS51194">
    <property type="entry name" value="HELICASE_CTER"/>
    <property type="match status" value="1"/>
</dbReference>
<dbReference type="InterPro" id="IPR002464">
    <property type="entry name" value="DNA/RNA_helicase_DEAH_CS"/>
</dbReference>
<comment type="catalytic activity">
    <reaction evidence="10">
        <text>ATP + H2O = ADP + phosphate + H(+)</text>
        <dbReference type="Rhea" id="RHEA:13065"/>
        <dbReference type="ChEBI" id="CHEBI:15377"/>
        <dbReference type="ChEBI" id="CHEBI:15378"/>
        <dbReference type="ChEBI" id="CHEBI:30616"/>
        <dbReference type="ChEBI" id="CHEBI:43474"/>
        <dbReference type="ChEBI" id="CHEBI:456216"/>
        <dbReference type="EC" id="3.6.4.13"/>
    </reaction>
</comment>
<dbReference type="FunFam" id="3.40.50.300:FF:000726">
    <property type="entry name" value="Pre-mRNA-splicing factor ATP-dependent RNA helicase"/>
    <property type="match status" value="1"/>
</dbReference>
<dbReference type="GO" id="GO:0008380">
    <property type="term" value="P:RNA splicing"/>
    <property type="evidence" value="ECO:0007669"/>
    <property type="project" value="UniProtKB-KW"/>
</dbReference>
<dbReference type="EMBL" id="LSSK01000103">
    <property type="protein sequence ID" value="OMH85218.1"/>
    <property type="molecule type" value="Genomic_DNA"/>
</dbReference>
<feature type="domain" description="Helicase ATP-binding" evidence="12">
    <location>
        <begin position="375"/>
        <end position="539"/>
    </location>
</feature>
<evidence type="ECO:0000256" key="1">
    <source>
        <dbReference type="ARBA" id="ARBA00004123"/>
    </source>
</evidence>
<gene>
    <name evidence="14" type="ORF">AX774_g1242</name>
</gene>
<dbReference type="Pfam" id="PF00270">
    <property type="entry name" value="DEAD"/>
    <property type="match status" value="1"/>
</dbReference>
<comment type="caution">
    <text evidence="14">The sequence shown here is derived from an EMBL/GenBank/DDBJ whole genome shotgun (WGS) entry which is preliminary data.</text>
</comment>
<dbReference type="Gene3D" id="3.40.50.300">
    <property type="entry name" value="P-loop containing nucleotide triphosphate hydrolases"/>
    <property type="match status" value="2"/>
</dbReference>
<evidence type="ECO:0000313" key="15">
    <source>
        <dbReference type="Proteomes" id="UP000188320"/>
    </source>
</evidence>
<dbReference type="SMART" id="SM00847">
    <property type="entry name" value="HA2"/>
    <property type="match status" value="1"/>
</dbReference>